<sequence length="196" mass="21779">MRQGFKKMVEIRPGRNKSGMQDNLEASSTNPDRCLVSEMQREPPLVEVVIEVPRGSFIKRGSTGKVDFISPLPCPFNYGSLPDYLGLDGDLLDALVLGPRLPAGTRVRAKAWGAVRMVDHGMLDDKLICSDLPPDILQCQKVLRFFRFYAKCKGLLNVARGRLGRNACEGWRDAAQAIARARPCGNSPRLHYPADR</sequence>
<protein>
    <recommendedName>
        <fullName evidence="2">inorganic diphosphatase</fullName>
        <ecNumber evidence="2">3.6.1.1</ecNumber>
    </recommendedName>
</protein>
<reference evidence="7 8" key="1">
    <citation type="submission" date="2016-10" db="EMBL/GenBank/DDBJ databases">
        <authorList>
            <person name="de Groot N.N."/>
        </authorList>
    </citation>
    <scope>NUCLEOTIDE SEQUENCE [LARGE SCALE GENOMIC DNA]</scope>
    <source>
        <strain evidence="7 8">Nl13</strain>
    </source>
</reference>
<dbReference type="Proteomes" id="UP000236751">
    <property type="component" value="Unassembled WGS sequence"/>
</dbReference>
<dbReference type="GO" id="GO:0000287">
    <property type="term" value="F:magnesium ion binding"/>
    <property type="evidence" value="ECO:0007669"/>
    <property type="project" value="InterPro"/>
</dbReference>
<feature type="compositionally biased region" description="Polar residues" evidence="6">
    <location>
        <begin position="18"/>
        <end position="31"/>
    </location>
</feature>
<evidence type="ECO:0000256" key="6">
    <source>
        <dbReference type="SAM" id="MobiDB-lite"/>
    </source>
</evidence>
<comment type="cofactor">
    <cofactor evidence="1">
        <name>Mg(2+)</name>
        <dbReference type="ChEBI" id="CHEBI:18420"/>
    </cofactor>
</comment>
<dbReference type="GO" id="GO:0005737">
    <property type="term" value="C:cytoplasm"/>
    <property type="evidence" value="ECO:0007669"/>
    <property type="project" value="InterPro"/>
</dbReference>
<evidence type="ECO:0000256" key="2">
    <source>
        <dbReference type="ARBA" id="ARBA00012146"/>
    </source>
</evidence>
<dbReference type="SUPFAM" id="SSF50324">
    <property type="entry name" value="Inorganic pyrophosphatase"/>
    <property type="match status" value="1"/>
</dbReference>
<dbReference type="Pfam" id="PF00719">
    <property type="entry name" value="Pyrophosphatase"/>
    <property type="match status" value="1"/>
</dbReference>
<evidence type="ECO:0000256" key="1">
    <source>
        <dbReference type="ARBA" id="ARBA00001946"/>
    </source>
</evidence>
<evidence type="ECO:0000256" key="5">
    <source>
        <dbReference type="ARBA" id="ARBA00022842"/>
    </source>
</evidence>
<gene>
    <name evidence="7" type="ORF">SAMN05216403_10970</name>
</gene>
<evidence type="ECO:0000256" key="4">
    <source>
        <dbReference type="ARBA" id="ARBA00022801"/>
    </source>
</evidence>
<dbReference type="EC" id="3.6.1.1" evidence="2"/>
<dbReference type="Gene3D" id="3.90.80.10">
    <property type="entry name" value="Inorganic pyrophosphatase"/>
    <property type="match status" value="1"/>
</dbReference>
<keyword evidence="5" id="KW-0460">Magnesium</keyword>
<name>A0A1H5UXY9_NITMU</name>
<dbReference type="InterPro" id="IPR008162">
    <property type="entry name" value="Pyrophosphatase"/>
</dbReference>
<feature type="region of interest" description="Disordered" evidence="6">
    <location>
        <begin position="12"/>
        <end position="32"/>
    </location>
</feature>
<dbReference type="GO" id="GO:0004427">
    <property type="term" value="F:inorganic diphosphate phosphatase activity"/>
    <property type="evidence" value="ECO:0007669"/>
    <property type="project" value="UniProtKB-EC"/>
</dbReference>
<dbReference type="InterPro" id="IPR036649">
    <property type="entry name" value="Pyrophosphatase_sf"/>
</dbReference>
<evidence type="ECO:0000313" key="8">
    <source>
        <dbReference type="Proteomes" id="UP000236751"/>
    </source>
</evidence>
<keyword evidence="4" id="KW-0378">Hydrolase</keyword>
<accession>A0A1H5UXY9</accession>
<proteinExistence type="predicted"/>
<organism evidence="7 8">
    <name type="scientific">Nitrosospira multiformis (strain ATCC 25196 / NCIMB 11849 / C 71)</name>
    <dbReference type="NCBI Taxonomy" id="323848"/>
    <lineage>
        <taxon>Bacteria</taxon>
        <taxon>Pseudomonadati</taxon>
        <taxon>Pseudomonadota</taxon>
        <taxon>Betaproteobacteria</taxon>
        <taxon>Nitrosomonadales</taxon>
        <taxon>Nitrosomonadaceae</taxon>
        <taxon>Nitrosospira</taxon>
    </lineage>
</organism>
<keyword evidence="3" id="KW-0479">Metal-binding</keyword>
<dbReference type="AlphaFoldDB" id="A0A1H5UXY9"/>
<dbReference type="EMBL" id="FNVK01000009">
    <property type="protein sequence ID" value="SEF79077.1"/>
    <property type="molecule type" value="Genomic_DNA"/>
</dbReference>
<evidence type="ECO:0000256" key="3">
    <source>
        <dbReference type="ARBA" id="ARBA00022723"/>
    </source>
</evidence>
<dbReference type="GO" id="GO:0006796">
    <property type="term" value="P:phosphate-containing compound metabolic process"/>
    <property type="evidence" value="ECO:0007669"/>
    <property type="project" value="InterPro"/>
</dbReference>
<evidence type="ECO:0000313" key="7">
    <source>
        <dbReference type="EMBL" id="SEF79077.1"/>
    </source>
</evidence>